<sequence>MNVQHNEIISLILPSEDPKYQNVREMVQSGEIQVLYIESENNTDDVLTKPVAQEKQLNDETIKCENSPNKPTVPQEKIRPLTSLDHPQSPFYDPEGGSIKSVARVVLERIARKGEQCNIVPDNIDDIVADLAAEAPEDEGTF</sequence>
<reference evidence="1" key="1">
    <citation type="submission" date="2021-08" db="EMBL/GenBank/DDBJ databases">
        <title>The first chromosome-level gecko genome reveals the dynamic sex chromosomes of Neotropical dwarf geckos (Sphaerodactylidae: Sphaerodactylus).</title>
        <authorList>
            <person name="Pinto B.J."/>
            <person name="Keating S.E."/>
            <person name="Gamble T."/>
        </authorList>
    </citation>
    <scope>NUCLEOTIDE SEQUENCE</scope>
    <source>
        <strain evidence="1">TG3544</strain>
    </source>
</reference>
<organism evidence="1 2">
    <name type="scientific">Sphaerodactylus townsendi</name>
    <dbReference type="NCBI Taxonomy" id="933632"/>
    <lineage>
        <taxon>Eukaryota</taxon>
        <taxon>Metazoa</taxon>
        <taxon>Chordata</taxon>
        <taxon>Craniata</taxon>
        <taxon>Vertebrata</taxon>
        <taxon>Euteleostomi</taxon>
        <taxon>Lepidosauria</taxon>
        <taxon>Squamata</taxon>
        <taxon>Bifurcata</taxon>
        <taxon>Gekkota</taxon>
        <taxon>Sphaerodactylidae</taxon>
        <taxon>Sphaerodactylus</taxon>
    </lineage>
</organism>
<name>A0ACB8G3C8_9SAUR</name>
<evidence type="ECO:0000313" key="1">
    <source>
        <dbReference type="EMBL" id="KAH8014049.1"/>
    </source>
</evidence>
<dbReference type="EMBL" id="CM037615">
    <property type="protein sequence ID" value="KAH8014049.1"/>
    <property type="molecule type" value="Genomic_DNA"/>
</dbReference>
<evidence type="ECO:0000313" key="2">
    <source>
        <dbReference type="Proteomes" id="UP000827872"/>
    </source>
</evidence>
<proteinExistence type="predicted"/>
<accession>A0ACB8G3C8</accession>
<dbReference type="Proteomes" id="UP000827872">
    <property type="component" value="Linkage Group LG02"/>
</dbReference>
<protein>
    <submittedName>
        <fullName evidence="1">Uncharacterized protein</fullName>
    </submittedName>
</protein>
<gene>
    <name evidence="1" type="ORF">K3G42_024909</name>
</gene>
<keyword evidence="2" id="KW-1185">Reference proteome</keyword>
<comment type="caution">
    <text evidence="1">The sequence shown here is derived from an EMBL/GenBank/DDBJ whole genome shotgun (WGS) entry which is preliminary data.</text>
</comment>